<evidence type="ECO:0000256" key="4">
    <source>
        <dbReference type="ARBA" id="ARBA00023015"/>
    </source>
</evidence>
<dbReference type="EMBL" id="CP145607">
    <property type="protein sequence ID" value="WWM70363.1"/>
    <property type="molecule type" value="Genomic_DNA"/>
</dbReference>
<dbReference type="PANTHER" id="PTHR32071:SF57">
    <property type="entry name" value="C4-DICARBOXYLATE TRANSPORT TRANSCRIPTIONAL REGULATORY PROTEIN DCTD"/>
    <property type="match status" value="1"/>
</dbReference>
<evidence type="ECO:0000256" key="1">
    <source>
        <dbReference type="ARBA" id="ARBA00022741"/>
    </source>
</evidence>
<dbReference type="InterPro" id="IPR027417">
    <property type="entry name" value="P-loop_NTPase"/>
</dbReference>
<reference evidence="9 10" key="1">
    <citation type="submission" date="2024-02" db="EMBL/GenBank/DDBJ databases">
        <title>Full genome sequence of Sphingomonas kaistensis.</title>
        <authorList>
            <person name="Poletto B.L."/>
            <person name="Silva G."/>
            <person name="Galante D."/>
            <person name="Campos K.R."/>
            <person name="Santos M.B.N."/>
            <person name="Sacchi C.T."/>
        </authorList>
    </citation>
    <scope>NUCLEOTIDE SEQUENCE [LARGE SCALE GENOMIC DNA]</scope>
    <source>
        <strain evidence="9 10">MA4R</strain>
    </source>
</reference>
<dbReference type="PROSITE" id="PS50110">
    <property type="entry name" value="RESPONSE_REGULATORY"/>
    <property type="match status" value="1"/>
</dbReference>
<dbReference type="SMART" id="SM00448">
    <property type="entry name" value="REC"/>
    <property type="match status" value="1"/>
</dbReference>
<feature type="modified residue" description="4-aspartylphosphate" evidence="6">
    <location>
        <position position="56"/>
    </location>
</feature>
<proteinExistence type="predicted"/>
<protein>
    <submittedName>
        <fullName evidence="9">Sigma-54 dependent transcriptional regulator</fullName>
    </submittedName>
</protein>
<dbReference type="Proteomes" id="UP001382935">
    <property type="component" value="Chromosome"/>
</dbReference>
<dbReference type="InterPro" id="IPR002197">
    <property type="entry name" value="HTH_Fis"/>
</dbReference>
<evidence type="ECO:0000313" key="10">
    <source>
        <dbReference type="Proteomes" id="UP001382935"/>
    </source>
</evidence>
<keyword evidence="4" id="KW-0805">Transcription regulation</keyword>
<dbReference type="InterPro" id="IPR011006">
    <property type="entry name" value="CheY-like_superfamily"/>
</dbReference>
<evidence type="ECO:0000259" key="7">
    <source>
        <dbReference type="PROSITE" id="PS50045"/>
    </source>
</evidence>
<feature type="domain" description="Sigma-54 factor interaction" evidence="7">
    <location>
        <begin position="145"/>
        <end position="374"/>
    </location>
</feature>
<dbReference type="Pfam" id="PF00072">
    <property type="entry name" value="Response_reg"/>
    <property type="match status" value="1"/>
</dbReference>
<dbReference type="SUPFAM" id="SSF52172">
    <property type="entry name" value="CheY-like"/>
    <property type="match status" value="1"/>
</dbReference>
<evidence type="ECO:0000256" key="3">
    <source>
        <dbReference type="ARBA" id="ARBA00023012"/>
    </source>
</evidence>
<evidence type="ECO:0000313" key="9">
    <source>
        <dbReference type="EMBL" id="WWM70363.1"/>
    </source>
</evidence>
<dbReference type="SUPFAM" id="SSF52540">
    <property type="entry name" value="P-loop containing nucleoside triphosphate hydrolases"/>
    <property type="match status" value="1"/>
</dbReference>
<dbReference type="Gene3D" id="3.40.50.2300">
    <property type="match status" value="1"/>
</dbReference>
<dbReference type="InterPro" id="IPR001789">
    <property type="entry name" value="Sig_transdc_resp-reg_receiver"/>
</dbReference>
<dbReference type="InterPro" id="IPR058031">
    <property type="entry name" value="AAA_lid_NorR"/>
</dbReference>
<dbReference type="CDD" id="cd17549">
    <property type="entry name" value="REC_DctD-like"/>
    <property type="match status" value="1"/>
</dbReference>
<organism evidence="9 10">
    <name type="scientific">Sphingomonas kaistensis</name>
    <dbReference type="NCBI Taxonomy" id="298708"/>
    <lineage>
        <taxon>Bacteria</taxon>
        <taxon>Pseudomonadati</taxon>
        <taxon>Pseudomonadota</taxon>
        <taxon>Alphaproteobacteria</taxon>
        <taxon>Sphingomonadales</taxon>
        <taxon>Sphingomonadaceae</taxon>
        <taxon>Sphingomonas</taxon>
    </lineage>
</organism>
<keyword evidence="2" id="KW-0067">ATP-binding</keyword>
<dbReference type="Pfam" id="PF00158">
    <property type="entry name" value="Sigma54_activat"/>
    <property type="match status" value="1"/>
</dbReference>
<dbReference type="InterPro" id="IPR002078">
    <property type="entry name" value="Sigma_54_int"/>
</dbReference>
<dbReference type="InterPro" id="IPR003593">
    <property type="entry name" value="AAA+_ATPase"/>
</dbReference>
<evidence type="ECO:0000259" key="8">
    <source>
        <dbReference type="PROSITE" id="PS50110"/>
    </source>
</evidence>
<evidence type="ECO:0000256" key="2">
    <source>
        <dbReference type="ARBA" id="ARBA00022840"/>
    </source>
</evidence>
<dbReference type="PROSITE" id="PS50045">
    <property type="entry name" value="SIGMA54_INTERACT_4"/>
    <property type="match status" value="1"/>
</dbReference>
<dbReference type="Pfam" id="PF02954">
    <property type="entry name" value="HTH_8"/>
    <property type="match status" value="1"/>
</dbReference>
<feature type="domain" description="Response regulatory" evidence="8">
    <location>
        <begin position="7"/>
        <end position="121"/>
    </location>
</feature>
<dbReference type="RefSeq" id="WP_338503059.1">
    <property type="nucleotide sequence ID" value="NZ_CP145607.1"/>
</dbReference>
<sequence>MSIDCNLVAVVDDDHDLRASLVQVLQLDGFRVIDFADGNAAAKRITRDFPGMVITDLRMPGLDGTALFARLNDLDPDLPVVVITGHGDMLTAIDLMRRGAYDFLPKPFSTDQLLPTVRRALEKRALVLENRSLKEGAGDGHGTELIGTSKSITRVRAALDQLAATDRPVLFVGETGTGKSRCAALLHRLSNRAQQPLITVDCGGLSTRELGVQLFGCASDALPGAALPRTGVLRRAGGGTVVLDRIERLPPDLQPAILHLLDSGQATPVGSPFPQQIEARIIATADPALAAAVEQGDFSKALFHRLKGLTVEIAPLRERLEDVTMLFGTFLHEAARGAKVAVPEIPLHFLARLRAHRWTGNVRELQSIADEVVLGLGGLSDGALAQDEGLREAVARFEADYIRSVLSEARGDVEAARAKLDLPRKTLYDKMTRHGLVPADFRRR</sequence>
<dbReference type="Gene3D" id="1.10.10.60">
    <property type="entry name" value="Homeodomain-like"/>
    <property type="match status" value="1"/>
</dbReference>
<dbReference type="Gene3D" id="1.10.8.60">
    <property type="match status" value="1"/>
</dbReference>
<dbReference type="SMART" id="SM00382">
    <property type="entry name" value="AAA"/>
    <property type="match status" value="1"/>
</dbReference>
<dbReference type="CDD" id="cd00009">
    <property type="entry name" value="AAA"/>
    <property type="match status" value="1"/>
</dbReference>
<dbReference type="Pfam" id="PF25601">
    <property type="entry name" value="AAA_lid_14"/>
    <property type="match status" value="1"/>
</dbReference>
<name>A0ABZ2FZV2_9SPHN</name>
<dbReference type="Gene3D" id="3.40.50.300">
    <property type="entry name" value="P-loop containing nucleotide triphosphate hydrolases"/>
    <property type="match status" value="1"/>
</dbReference>
<evidence type="ECO:0000256" key="5">
    <source>
        <dbReference type="ARBA" id="ARBA00023163"/>
    </source>
</evidence>
<keyword evidence="10" id="KW-1185">Reference proteome</keyword>
<evidence type="ECO:0000256" key="6">
    <source>
        <dbReference type="PROSITE-ProRule" id="PRU00169"/>
    </source>
</evidence>
<keyword evidence="1" id="KW-0547">Nucleotide-binding</keyword>
<keyword evidence="6" id="KW-0597">Phosphoprotein</keyword>
<dbReference type="SUPFAM" id="SSF46689">
    <property type="entry name" value="Homeodomain-like"/>
    <property type="match status" value="1"/>
</dbReference>
<keyword evidence="5" id="KW-0804">Transcription</keyword>
<dbReference type="InterPro" id="IPR009057">
    <property type="entry name" value="Homeodomain-like_sf"/>
</dbReference>
<gene>
    <name evidence="9" type="ORF">V6R86_06650</name>
</gene>
<accession>A0ABZ2FZV2</accession>
<keyword evidence="3" id="KW-0902">Two-component regulatory system</keyword>
<dbReference type="PANTHER" id="PTHR32071">
    <property type="entry name" value="TRANSCRIPTIONAL REGULATORY PROTEIN"/>
    <property type="match status" value="1"/>
</dbReference>